<gene>
    <name evidence="2" type="ORF">LCGC14_2879590</name>
</gene>
<dbReference type="InterPro" id="IPR002197">
    <property type="entry name" value="HTH_Fis"/>
</dbReference>
<accession>A0A0F8Y0S9</accession>
<dbReference type="EMBL" id="LAZR01056123">
    <property type="protein sequence ID" value="KKK74853.1"/>
    <property type="molecule type" value="Genomic_DNA"/>
</dbReference>
<dbReference type="AlphaFoldDB" id="A0A0F8Y0S9"/>
<protein>
    <recommendedName>
        <fullName evidence="1">DNA binding HTH domain-containing protein</fullName>
    </recommendedName>
</protein>
<proteinExistence type="predicted"/>
<name>A0A0F8Y0S9_9ZZZZ</name>
<feature type="non-terminal residue" evidence="2">
    <location>
        <position position="1"/>
    </location>
</feature>
<dbReference type="Gene3D" id="1.10.10.60">
    <property type="entry name" value="Homeodomain-like"/>
    <property type="match status" value="1"/>
</dbReference>
<dbReference type="SUPFAM" id="SSF46689">
    <property type="entry name" value="Homeodomain-like"/>
    <property type="match status" value="1"/>
</dbReference>
<reference evidence="2" key="1">
    <citation type="journal article" date="2015" name="Nature">
        <title>Complex archaea that bridge the gap between prokaryotes and eukaryotes.</title>
        <authorList>
            <person name="Spang A."/>
            <person name="Saw J.H."/>
            <person name="Jorgensen S.L."/>
            <person name="Zaremba-Niedzwiedzka K."/>
            <person name="Martijn J."/>
            <person name="Lind A.E."/>
            <person name="van Eijk R."/>
            <person name="Schleper C."/>
            <person name="Guy L."/>
            <person name="Ettema T.J."/>
        </authorList>
    </citation>
    <scope>NUCLEOTIDE SEQUENCE</scope>
</reference>
<comment type="caution">
    <text evidence="2">The sequence shown here is derived from an EMBL/GenBank/DDBJ whole genome shotgun (WGS) entry which is preliminary data.</text>
</comment>
<dbReference type="PRINTS" id="PR01590">
    <property type="entry name" value="HTHFIS"/>
</dbReference>
<dbReference type="InterPro" id="IPR009057">
    <property type="entry name" value="Homeodomain-like_sf"/>
</dbReference>
<dbReference type="GO" id="GO:0043565">
    <property type="term" value="F:sequence-specific DNA binding"/>
    <property type="evidence" value="ECO:0007669"/>
    <property type="project" value="InterPro"/>
</dbReference>
<dbReference type="Pfam" id="PF02954">
    <property type="entry name" value="HTH_8"/>
    <property type="match status" value="1"/>
</dbReference>
<evidence type="ECO:0000313" key="2">
    <source>
        <dbReference type="EMBL" id="KKK74853.1"/>
    </source>
</evidence>
<sequence>VKRRIITQTLEFTSGRKLAAAKILGIERRRLNRLIDKLDIPLSQIKKNADR</sequence>
<feature type="domain" description="DNA binding HTH" evidence="1">
    <location>
        <begin position="3"/>
        <end position="33"/>
    </location>
</feature>
<organism evidence="2">
    <name type="scientific">marine sediment metagenome</name>
    <dbReference type="NCBI Taxonomy" id="412755"/>
    <lineage>
        <taxon>unclassified sequences</taxon>
        <taxon>metagenomes</taxon>
        <taxon>ecological metagenomes</taxon>
    </lineage>
</organism>
<evidence type="ECO:0000259" key="1">
    <source>
        <dbReference type="Pfam" id="PF02954"/>
    </source>
</evidence>